<comment type="similarity">
    <text evidence="1">Belongs to the FlgM family.</text>
</comment>
<keyword evidence="5" id="KW-0805">Transcription regulation</keyword>
<protein>
    <recommendedName>
        <fullName evidence="2">Negative regulator of flagellin synthesis</fullName>
    </recommendedName>
</protein>
<gene>
    <name evidence="9" type="primary">flgM</name>
    <name evidence="9" type="ORF">H4Q31_08775</name>
</gene>
<keyword evidence="9" id="KW-0966">Cell projection</keyword>
<keyword evidence="9" id="KW-0969">Cilium</keyword>
<keyword evidence="6" id="KW-0804">Transcription</keyword>
<dbReference type="GO" id="GO:0044781">
    <property type="term" value="P:bacterial-type flagellum organization"/>
    <property type="evidence" value="ECO:0007669"/>
    <property type="project" value="UniProtKB-KW"/>
</dbReference>
<proteinExistence type="inferred from homology"/>
<dbReference type="InterPro" id="IPR035890">
    <property type="entry name" value="Anti-sigma-28_factor_FlgM_sf"/>
</dbReference>
<name>A0A841TBL2_9BACL</name>
<keyword evidence="4" id="KW-1005">Bacterial flagellum biogenesis</keyword>
<evidence type="ECO:0000259" key="8">
    <source>
        <dbReference type="Pfam" id="PF04316"/>
    </source>
</evidence>
<dbReference type="Proteomes" id="UP000574133">
    <property type="component" value="Unassembled WGS sequence"/>
</dbReference>
<keyword evidence="3" id="KW-0678">Repressor</keyword>
<evidence type="ECO:0000256" key="5">
    <source>
        <dbReference type="ARBA" id="ARBA00023015"/>
    </source>
</evidence>
<evidence type="ECO:0000256" key="2">
    <source>
        <dbReference type="ARBA" id="ARBA00017823"/>
    </source>
</evidence>
<dbReference type="RefSeq" id="WP_185178694.1">
    <property type="nucleotide sequence ID" value="NZ_CBCSEP010000003.1"/>
</dbReference>
<evidence type="ECO:0000256" key="7">
    <source>
        <dbReference type="SAM" id="MobiDB-lite"/>
    </source>
</evidence>
<comment type="caution">
    <text evidence="9">The sequence shown here is derived from an EMBL/GenBank/DDBJ whole genome shotgun (WGS) entry which is preliminary data.</text>
</comment>
<accession>A0A841TBL2</accession>
<dbReference type="EMBL" id="JACJVN010000031">
    <property type="protein sequence ID" value="MBB6677415.1"/>
    <property type="molecule type" value="Genomic_DNA"/>
</dbReference>
<feature type="domain" description="Anti-sigma-28 factor FlgM C-terminal" evidence="8">
    <location>
        <begin position="33"/>
        <end position="83"/>
    </location>
</feature>
<organism evidence="9 10">
    <name type="scientific">Cohnella lubricantis</name>
    <dbReference type="NCBI Taxonomy" id="2163172"/>
    <lineage>
        <taxon>Bacteria</taxon>
        <taxon>Bacillati</taxon>
        <taxon>Bacillota</taxon>
        <taxon>Bacilli</taxon>
        <taxon>Bacillales</taxon>
        <taxon>Paenibacillaceae</taxon>
        <taxon>Cohnella</taxon>
    </lineage>
</organism>
<evidence type="ECO:0000256" key="6">
    <source>
        <dbReference type="ARBA" id="ARBA00023163"/>
    </source>
</evidence>
<sequence>MKINEPNRIGSILAYQKQHETKVQKSGQQKQRDEVRISAQAQEMLTNSQQTEGSRSEKIEDLKQAVSTGTYKVDAGKLAERMLPYLL</sequence>
<dbReference type="AlphaFoldDB" id="A0A841TBL2"/>
<dbReference type="SUPFAM" id="SSF101498">
    <property type="entry name" value="Anti-sigma factor FlgM"/>
    <property type="match status" value="1"/>
</dbReference>
<feature type="region of interest" description="Disordered" evidence="7">
    <location>
        <begin position="1"/>
        <end position="35"/>
    </location>
</feature>
<evidence type="ECO:0000256" key="3">
    <source>
        <dbReference type="ARBA" id="ARBA00022491"/>
    </source>
</evidence>
<keyword evidence="10" id="KW-1185">Reference proteome</keyword>
<keyword evidence="9" id="KW-0282">Flagellum</keyword>
<evidence type="ECO:0000256" key="4">
    <source>
        <dbReference type="ARBA" id="ARBA00022795"/>
    </source>
</evidence>
<dbReference type="NCBIfam" id="TIGR03824">
    <property type="entry name" value="FlgM_jcvi"/>
    <property type="match status" value="1"/>
</dbReference>
<dbReference type="Pfam" id="PF04316">
    <property type="entry name" value="FlgM"/>
    <property type="match status" value="1"/>
</dbReference>
<dbReference type="InterPro" id="IPR031316">
    <property type="entry name" value="FlgM_C"/>
</dbReference>
<dbReference type="InterPro" id="IPR007412">
    <property type="entry name" value="FlgM"/>
</dbReference>
<evidence type="ECO:0000313" key="10">
    <source>
        <dbReference type="Proteomes" id="UP000574133"/>
    </source>
</evidence>
<dbReference type="GO" id="GO:0045892">
    <property type="term" value="P:negative regulation of DNA-templated transcription"/>
    <property type="evidence" value="ECO:0007669"/>
    <property type="project" value="InterPro"/>
</dbReference>
<evidence type="ECO:0000313" key="9">
    <source>
        <dbReference type="EMBL" id="MBB6677415.1"/>
    </source>
</evidence>
<evidence type="ECO:0000256" key="1">
    <source>
        <dbReference type="ARBA" id="ARBA00005322"/>
    </source>
</evidence>
<reference evidence="9 10" key="1">
    <citation type="submission" date="2020-08" db="EMBL/GenBank/DDBJ databases">
        <title>Cohnella phylogeny.</title>
        <authorList>
            <person name="Dunlap C."/>
        </authorList>
    </citation>
    <scope>NUCLEOTIDE SEQUENCE [LARGE SCALE GENOMIC DNA]</scope>
    <source>
        <strain evidence="9 10">DSM 103658</strain>
    </source>
</reference>